<evidence type="ECO:0000256" key="1">
    <source>
        <dbReference type="SAM" id="MobiDB-lite"/>
    </source>
</evidence>
<dbReference type="OrthoDB" id="1550523at2"/>
<dbReference type="InterPro" id="IPR025111">
    <property type="entry name" value="DUF4032"/>
</dbReference>
<dbReference type="Pfam" id="PF06293">
    <property type="entry name" value="Kdo"/>
    <property type="match status" value="1"/>
</dbReference>
<evidence type="ECO:0000313" key="3">
    <source>
        <dbReference type="EMBL" id="AMD86799.1"/>
    </source>
</evidence>
<dbReference type="InterPro" id="IPR011009">
    <property type="entry name" value="Kinase-like_dom_sf"/>
</dbReference>
<name>A0A0X8JDC0_ACTRD</name>
<keyword evidence="3" id="KW-0808">Transferase</keyword>
<dbReference type="STRING" id="111015.AXF14_03280"/>
<dbReference type="AlphaFoldDB" id="A0A0X8JDC0"/>
<dbReference type="Proteomes" id="UP000065220">
    <property type="component" value="Chromosome"/>
</dbReference>
<accession>A0A0X8JDC0</accession>
<protein>
    <submittedName>
        <fullName evidence="3">Lipopolysaccharide kinase</fullName>
    </submittedName>
</protein>
<feature type="region of interest" description="Disordered" evidence="1">
    <location>
        <begin position="421"/>
        <end position="444"/>
    </location>
</feature>
<feature type="domain" description="DUF4032" evidence="2">
    <location>
        <begin position="232"/>
        <end position="396"/>
    </location>
</feature>
<keyword evidence="4" id="KW-1185">Reference proteome</keyword>
<dbReference type="KEGG" id="ard:AXF14_03280"/>
<dbReference type="Pfam" id="PF13224">
    <property type="entry name" value="DUF4032"/>
    <property type="match status" value="1"/>
</dbReference>
<keyword evidence="3" id="KW-0418">Kinase</keyword>
<dbReference type="EMBL" id="CP014228">
    <property type="protein sequence ID" value="AMD86799.1"/>
    <property type="molecule type" value="Genomic_DNA"/>
</dbReference>
<organism evidence="3 4">
    <name type="scientific">Actinomyces radicidentis</name>
    <dbReference type="NCBI Taxonomy" id="111015"/>
    <lineage>
        <taxon>Bacteria</taxon>
        <taxon>Bacillati</taxon>
        <taxon>Actinomycetota</taxon>
        <taxon>Actinomycetes</taxon>
        <taxon>Actinomycetales</taxon>
        <taxon>Actinomycetaceae</taxon>
        <taxon>Actinomyces</taxon>
    </lineage>
</organism>
<proteinExistence type="predicted"/>
<reference evidence="4" key="1">
    <citation type="submission" date="2016-02" db="EMBL/GenBank/DDBJ databases">
        <authorList>
            <person name="Holder M.E."/>
            <person name="Ajami N.J."/>
            <person name="Petrosino J.F."/>
        </authorList>
    </citation>
    <scope>NUCLEOTIDE SEQUENCE [LARGE SCALE GENOMIC DNA]</scope>
    <source>
        <strain evidence="4">CCUG 36733</strain>
    </source>
</reference>
<gene>
    <name evidence="3" type="ORF">AXF14_03280</name>
</gene>
<dbReference type="RefSeq" id="WP_067940814.1">
    <property type="nucleotide sequence ID" value="NZ_CP014228.1"/>
</dbReference>
<dbReference type="GO" id="GO:0016301">
    <property type="term" value="F:kinase activity"/>
    <property type="evidence" value="ECO:0007669"/>
    <property type="project" value="UniProtKB-KW"/>
</dbReference>
<evidence type="ECO:0000259" key="2">
    <source>
        <dbReference type="Pfam" id="PF13224"/>
    </source>
</evidence>
<evidence type="ECO:0000313" key="4">
    <source>
        <dbReference type="Proteomes" id="UP000065220"/>
    </source>
</evidence>
<dbReference type="SUPFAM" id="SSF56112">
    <property type="entry name" value="Protein kinase-like (PK-like)"/>
    <property type="match status" value="1"/>
</dbReference>
<feature type="compositionally biased region" description="Acidic residues" evidence="1">
    <location>
        <begin position="421"/>
        <end position="434"/>
    </location>
</feature>
<sequence>MPQSMQITAATIDPALLDLPWETPLEDWPMDVLAALPRGLSRHIVRFVNLSERVIAVKEIGESVAHREYELLRDLQRLGAPCVTPTAVVTGRTDLSGEELNCALVTEHLSYSLPYRALFSQYMRPETATRLIDALAVLLVRLHLLGFYWGDVSLSNTLFRRDAGAFAAYLVDAETGELYPEGGLTEGKRLYDIDVARTNIIGELMDLQAGALLEQSVDTIEVGDRIVSRYTELWDVLTAPEEFSLGERWRVRRRIERLNELGFDVGELKMETLADGSGARMVIQPKVVDAGHYHRQIMRLTGLDVEERQGQRMLNDLEAFRATTGRESQPLEQVAHVWLAQVFEPTLEAVPVELRRKIEPAEIFHEVLEHRWYMSEAAGHDVTMEAAVEDYVRTVLPEHWDEQSYLSLGDTQEMAAIFDGEEGEDEEPLSDDEEFAARDEETAGQYQLNPMGFTAGMKFKGE</sequence>